<dbReference type="AlphaFoldDB" id="A0A1M6SA97"/>
<dbReference type="PANTHER" id="PTHR30437:SF5">
    <property type="entry name" value="REGULATOR OF NUCLEOSIDE DIPHOSPHATE KINASE"/>
    <property type="match status" value="1"/>
</dbReference>
<keyword evidence="2" id="KW-0808">Transferase</keyword>
<sequence length="124" mass="14437">MSHKIIVTTGIYDLIKEQIRRKKVSRAEEYRLIAELKHAKQVLRRELPEDAVTVNRKVTIKDHTENKEETYLFVDTAKEKKAKGKFSIMSRMGIATVGYRVGDVINWPFSDGERKIEITNVEFI</sequence>
<keyword evidence="2" id="KW-0418">Kinase</keyword>
<dbReference type="STRING" id="216903.SAMN05444371_2342"/>
<dbReference type="EMBL" id="FRAM01000002">
    <property type="protein sequence ID" value="SHK41600.1"/>
    <property type="molecule type" value="Genomic_DNA"/>
</dbReference>
<dbReference type="Pfam" id="PF01272">
    <property type="entry name" value="GreA_GreB"/>
    <property type="match status" value="1"/>
</dbReference>
<dbReference type="GO" id="GO:0032784">
    <property type="term" value="P:regulation of DNA-templated transcription elongation"/>
    <property type="evidence" value="ECO:0007669"/>
    <property type="project" value="InterPro"/>
</dbReference>
<dbReference type="GO" id="GO:0070063">
    <property type="term" value="F:RNA polymerase binding"/>
    <property type="evidence" value="ECO:0007669"/>
    <property type="project" value="InterPro"/>
</dbReference>
<keyword evidence="3" id="KW-1185">Reference proteome</keyword>
<dbReference type="GO" id="GO:0006354">
    <property type="term" value="P:DNA-templated transcription elongation"/>
    <property type="evidence" value="ECO:0007669"/>
    <property type="project" value="TreeGrafter"/>
</dbReference>
<dbReference type="GO" id="GO:0016301">
    <property type="term" value="F:kinase activity"/>
    <property type="evidence" value="ECO:0007669"/>
    <property type="project" value="UniProtKB-KW"/>
</dbReference>
<dbReference type="RefSeq" id="WP_072998632.1">
    <property type="nucleotide sequence ID" value="NZ_FRAM01000002.1"/>
</dbReference>
<proteinExistence type="predicted"/>
<accession>A0A1M6SA97</accession>
<dbReference type="GO" id="GO:0003677">
    <property type="term" value="F:DNA binding"/>
    <property type="evidence" value="ECO:0007669"/>
    <property type="project" value="InterPro"/>
</dbReference>
<reference evidence="3" key="1">
    <citation type="submission" date="2016-11" db="EMBL/GenBank/DDBJ databases">
        <authorList>
            <person name="Varghese N."/>
            <person name="Submissions S."/>
        </authorList>
    </citation>
    <scope>NUCLEOTIDE SEQUENCE [LARGE SCALE GENOMIC DNA]</scope>
    <source>
        <strain evidence="3">DSM 18016</strain>
    </source>
</reference>
<gene>
    <name evidence="2" type="ORF">SAMN05444371_2342</name>
</gene>
<dbReference type="OrthoDB" id="192847at2"/>
<protein>
    <submittedName>
        <fullName evidence="2">Regulator of nucleoside diphosphate kinase</fullName>
    </submittedName>
</protein>
<dbReference type="Gene3D" id="3.10.50.30">
    <property type="entry name" value="Transcription elongation factor, GreA/GreB, C-terminal domain"/>
    <property type="match status" value="1"/>
</dbReference>
<dbReference type="SUPFAM" id="SSF54534">
    <property type="entry name" value="FKBP-like"/>
    <property type="match status" value="1"/>
</dbReference>
<name>A0A1M6SA97_9FLAO</name>
<feature type="domain" description="Transcription elongation factor GreA/GreB C-terminal" evidence="1">
    <location>
        <begin position="48"/>
        <end position="122"/>
    </location>
</feature>
<dbReference type="Proteomes" id="UP000184498">
    <property type="component" value="Unassembled WGS sequence"/>
</dbReference>
<organism evidence="2 3">
    <name type="scientific">Epilithonimonas mollis</name>
    <dbReference type="NCBI Taxonomy" id="216903"/>
    <lineage>
        <taxon>Bacteria</taxon>
        <taxon>Pseudomonadati</taxon>
        <taxon>Bacteroidota</taxon>
        <taxon>Flavobacteriia</taxon>
        <taxon>Flavobacteriales</taxon>
        <taxon>Weeksellaceae</taxon>
        <taxon>Chryseobacterium group</taxon>
        <taxon>Epilithonimonas</taxon>
    </lineage>
</organism>
<dbReference type="PANTHER" id="PTHR30437">
    <property type="entry name" value="TRANSCRIPTION ELONGATION FACTOR GREA"/>
    <property type="match status" value="1"/>
</dbReference>
<dbReference type="InterPro" id="IPR001437">
    <property type="entry name" value="Tscrpt_elong_fac_GreA/B_C"/>
</dbReference>
<dbReference type="InterPro" id="IPR023459">
    <property type="entry name" value="Tscrpt_elong_fac_GreA/B_fam"/>
</dbReference>
<dbReference type="InterPro" id="IPR036953">
    <property type="entry name" value="GreA/GreB_C_sf"/>
</dbReference>
<evidence type="ECO:0000259" key="1">
    <source>
        <dbReference type="Pfam" id="PF01272"/>
    </source>
</evidence>
<evidence type="ECO:0000313" key="3">
    <source>
        <dbReference type="Proteomes" id="UP000184498"/>
    </source>
</evidence>
<evidence type="ECO:0000313" key="2">
    <source>
        <dbReference type="EMBL" id="SHK41600.1"/>
    </source>
</evidence>